<sequence>MASLSPAASGERHTARANTVCQRHLLPQFFRQTPTNGLPERTNGREVSPGSTSGLSSLDGLPFCTFSAPSLAYTIAGSAPNSRGPLTLPSLPKKTLILANVHFDGMRRPQVLTCHTSFSEVAYLGAFF</sequence>
<organism evidence="2 3">
    <name type="scientific">Serendipita indica (strain DSM 11827)</name>
    <name type="common">Root endophyte fungus</name>
    <name type="synonym">Piriformospora indica</name>
    <dbReference type="NCBI Taxonomy" id="1109443"/>
    <lineage>
        <taxon>Eukaryota</taxon>
        <taxon>Fungi</taxon>
        <taxon>Dikarya</taxon>
        <taxon>Basidiomycota</taxon>
        <taxon>Agaricomycotina</taxon>
        <taxon>Agaricomycetes</taxon>
        <taxon>Sebacinales</taxon>
        <taxon>Serendipitaceae</taxon>
        <taxon>Serendipita</taxon>
    </lineage>
</organism>
<comment type="caution">
    <text evidence="2">The sequence shown here is derived from an EMBL/GenBank/DDBJ whole genome shotgun (WGS) entry which is preliminary data.</text>
</comment>
<evidence type="ECO:0000256" key="1">
    <source>
        <dbReference type="SAM" id="MobiDB-lite"/>
    </source>
</evidence>
<feature type="region of interest" description="Disordered" evidence="1">
    <location>
        <begin position="30"/>
        <end position="56"/>
    </location>
</feature>
<name>G4TSN0_SERID</name>
<reference evidence="2 3" key="1">
    <citation type="journal article" date="2011" name="PLoS Pathog.">
        <title>Endophytic Life Strategies Decoded by Genome and Transcriptome Analyses of the Mutualistic Root Symbiont Piriformospora indica.</title>
        <authorList>
            <person name="Zuccaro A."/>
            <person name="Lahrmann U."/>
            <person name="Guldener U."/>
            <person name="Langen G."/>
            <person name="Pfiffi S."/>
            <person name="Biedenkopf D."/>
            <person name="Wong P."/>
            <person name="Samans B."/>
            <person name="Grimm C."/>
            <person name="Basiewicz M."/>
            <person name="Murat C."/>
            <person name="Martin F."/>
            <person name="Kogel K.H."/>
        </authorList>
    </citation>
    <scope>NUCLEOTIDE SEQUENCE [LARGE SCALE GENOMIC DNA]</scope>
    <source>
        <strain evidence="2 3">DSM 11827</strain>
    </source>
</reference>
<dbReference type="InParanoid" id="G4TSN0"/>
<evidence type="ECO:0000313" key="2">
    <source>
        <dbReference type="EMBL" id="CCA74323.1"/>
    </source>
</evidence>
<protein>
    <submittedName>
        <fullName evidence="2">Uncharacterized protein</fullName>
    </submittedName>
</protein>
<dbReference type="EMBL" id="CAFZ01000302">
    <property type="protein sequence ID" value="CCA74323.1"/>
    <property type="molecule type" value="Genomic_DNA"/>
</dbReference>
<accession>G4TSN0</accession>
<dbReference type="HOGENOM" id="CLU_1960420_0_0_1"/>
<evidence type="ECO:0000313" key="3">
    <source>
        <dbReference type="Proteomes" id="UP000007148"/>
    </source>
</evidence>
<gene>
    <name evidence="2" type="ORF">PIIN_08276</name>
</gene>
<proteinExistence type="predicted"/>
<dbReference type="AlphaFoldDB" id="G4TSN0"/>
<dbReference type="Proteomes" id="UP000007148">
    <property type="component" value="Unassembled WGS sequence"/>
</dbReference>
<keyword evidence="3" id="KW-1185">Reference proteome</keyword>